<evidence type="ECO:0000313" key="3">
    <source>
        <dbReference type="EMBL" id="KAI1694049.1"/>
    </source>
</evidence>
<feature type="transmembrane region" description="Helical" evidence="1">
    <location>
        <begin position="79"/>
        <end position="99"/>
    </location>
</feature>
<organism evidence="3 4">
    <name type="scientific">Ditylenchus destructor</name>
    <dbReference type="NCBI Taxonomy" id="166010"/>
    <lineage>
        <taxon>Eukaryota</taxon>
        <taxon>Metazoa</taxon>
        <taxon>Ecdysozoa</taxon>
        <taxon>Nematoda</taxon>
        <taxon>Chromadorea</taxon>
        <taxon>Rhabditida</taxon>
        <taxon>Tylenchina</taxon>
        <taxon>Tylenchomorpha</taxon>
        <taxon>Sphaerularioidea</taxon>
        <taxon>Anguinidae</taxon>
        <taxon>Anguininae</taxon>
        <taxon>Ditylenchus</taxon>
    </lineage>
</organism>
<keyword evidence="1" id="KW-0472">Membrane</keyword>
<evidence type="ECO:0000313" key="4">
    <source>
        <dbReference type="Proteomes" id="UP001201812"/>
    </source>
</evidence>
<dbReference type="AlphaFoldDB" id="A0AAD4MHE4"/>
<evidence type="ECO:0000256" key="2">
    <source>
        <dbReference type="SAM" id="SignalP"/>
    </source>
</evidence>
<dbReference type="EMBL" id="JAKKPZ010000556">
    <property type="protein sequence ID" value="KAI1694049.1"/>
    <property type="molecule type" value="Genomic_DNA"/>
</dbReference>
<dbReference type="Proteomes" id="UP001201812">
    <property type="component" value="Unassembled WGS sequence"/>
</dbReference>
<keyword evidence="2" id="KW-0732">Signal</keyword>
<name>A0AAD4MHE4_9BILA</name>
<sequence>MNAGLKLILALVLCSVCSAMVLRKREETSFKLRIFFKKHPLKQNNIAYGMSMSPKALATNTTIHVIHHSEALDAMAYGVLYLAYGVMLLALAAFTVILLRMLQSTWMMMEKVIDGLLKKKNNKIISS</sequence>
<evidence type="ECO:0000256" key="1">
    <source>
        <dbReference type="SAM" id="Phobius"/>
    </source>
</evidence>
<feature type="chain" id="PRO_5042107981" description="NADH dehydrogenase subunit 6" evidence="2">
    <location>
        <begin position="20"/>
        <end position="127"/>
    </location>
</feature>
<accession>A0AAD4MHE4</accession>
<keyword evidence="4" id="KW-1185">Reference proteome</keyword>
<comment type="caution">
    <text evidence="3">The sequence shown here is derived from an EMBL/GenBank/DDBJ whole genome shotgun (WGS) entry which is preliminary data.</text>
</comment>
<reference evidence="3" key="1">
    <citation type="submission" date="2022-01" db="EMBL/GenBank/DDBJ databases">
        <title>Genome Sequence Resource for Two Populations of Ditylenchus destructor, the Migratory Endoparasitic Phytonematode.</title>
        <authorList>
            <person name="Zhang H."/>
            <person name="Lin R."/>
            <person name="Xie B."/>
        </authorList>
    </citation>
    <scope>NUCLEOTIDE SEQUENCE</scope>
    <source>
        <strain evidence="3">BazhouSP</strain>
    </source>
</reference>
<gene>
    <name evidence="3" type="ORF">DdX_20322</name>
</gene>
<protein>
    <recommendedName>
        <fullName evidence="5">NADH dehydrogenase subunit 6</fullName>
    </recommendedName>
</protein>
<keyword evidence="1" id="KW-1133">Transmembrane helix</keyword>
<keyword evidence="1" id="KW-0812">Transmembrane</keyword>
<feature type="signal peptide" evidence="2">
    <location>
        <begin position="1"/>
        <end position="19"/>
    </location>
</feature>
<evidence type="ECO:0008006" key="5">
    <source>
        <dbReference type="Google" id="ProtNLM"/>
    </source>
</evidence>
<proteinExistence type="predicted"/>